<evidence type="ECO:0000256" key="3">
    <source>
        <dbReference type="SAM" id="MobiDB-lite"/>
    </source>
</evidence>
<feature type="compositionally biased region" description="Basic residues" evidence="3">
    <location>
        <begin position="93"/>
        <end position="123"/>
    </location>
</feature>
<evidence type="ECO:0000256" key="2">
    <source>
        <dbReference type="ARBA" id="ARBA00023002"/>
    </source>
</evidence>
<keyword evidence="2" id="KW-0560">Oxidoreductase</keyword>
<keyword evidence="1" id="KW-0521">NADP</keyword>
<dbReference type="SUPFAM" id="SSF51430">
    <property type="entry name" value="NAD(P)-linked oxidoreductase"/>
    <property type="match status" value="1"/>
</dbReference>
<dbReference type="Gene3D" id="3.20.20.100">
    <property type="entry name" value="NADP-dependent oxidoreductase domain"/>
    <property type="match status" value="1"/>
</dbReference>
<feature type="compositionally biased region" description="Low complexity" evidence="3">
    <location>
        <begin position="56"/>
        <end position="72"/>
    </location>
</feature>
<comment type="caution">
    <text evidence="5">The sequence shown here is derived from an EMBL/GenBank/DDBJ whole genome shotgun (WGS) entry which is preliminary data.</text>
</comment>
<dbReference type="InterPro" id="IPR023210">
    <property type="entry name" value="NADP_OxRdtase_dom"/>
</dbReference>
<dbReference type="GO" id="GO:0005737">
    <property type="term" value="C:cytoplasm"/>
    <property type="evidence" value="ECO:0007669"/>
    <property type="project" value="TreeGrafter"/>
</dbReference>
<protein>
    <recommendedName>
        <fullName evidence="4">NADP-dependent oxidoreductase domain-containing protein</fullName>
    </recommendedName>
</protein>
<proteinExistence type="predicted"/>
<dbReference type="PANTHER" id="PTHR43625:SF95">
    <property type="entry name" value="ALDO-KETO REDUCTASE 4-RELATED"/>
    <property type="match status" value="1"/>
</dbReference>
<organism evidence="5 6">
    <name type="scientific">Panicum virgatum</name>
    <name type="common">Blackwell switchgrass</name>
    <dbReference type="NCBI Taxonomy" id="38727"/>
    <lineage>
        <taxon>Eukaryota</taxon>
        <taxon>Viridiplantae</taxon>
        <taxon>Streptophyta</taxon>
        <taxon>Embryophyta</taxon>
        <taxon>Tracheophyta</taxon>
        <taxon>Spermatophyta</taxon>
        <taxon>Magnoliopsida</taxon>
        <taxon>Liliopsida</taxon>
        <taxon>Poales</taxon>
        <taxon>Poaceae</taxon>
        <taxon>PACMAD clade</taxon>
        <taxon>Panicoideae</taxon>
        <taxon>Panicodae</taxon>
        <taxon>Paniceae</taxon>
        <taxon>Panicinae</taxon>
        <taxon>Panicum</taxon>
        <taxon>Panicum sect. Hiantes</taxon>
    </lineage>
</organism>
<feature type="region of interest" description="Disordered" evidence="3">
    <location>
        <begin position="52"/>
        <end position="161"/>
    </location>
</feature>
<dbReference type="PANTHER" id="PTHR43625">
    <property type="entry name" value="AFLATOXIN B1 ALDEHYDE REDUCTASE"/>
    <property type="match status" value="1"/>
</dbReference>
<evidence type="ECO:0000256" key="1">
    <source>
        <dbReference type="ARBA" id="ARBA00022857"/>
    </source>
</evidence>
<sequence length="440" mass="48688">MLASSSRELRNKMACPFSPGIVSRLHCRVFASAFRARLAPTLSESAISTCSRARGHGASRPAAGPPRQARQPGAGGVEAGVRVHGAHGLLQRPARRRGRRRRRRARLPPRGHLLRHLRRVRAPHQRDPAGQGAGAAAAGAGAGGHQVRDRPGRGRRPDRVRQAGVRACLLRGQPAPPRRRLHRPLLPAPRRHHRPHRGHGRFLQPICSNSACLAPLTAFFDQIGALWRGCSCGLLSRNRCRLVSSRSWWRRGRSSTSACRRRARTRSAARTPCTPSVQMEWSLWSRDIEPEIVPLCRELGIGIVPYSPIGRGFFAGRGVTQQVSSESSLQKHPRFAADNLEKNKQIYLKMENLAKKHQCSPAQLALAWVLHQGDDVVPIPGTTKIKNLDANIESLKVKLTDEDLKEITTQIRADDVAGGRQYNSYAHTAWKDADTKEVEL</sequence>
<evidence type="ECO:0000313" key="5">
    <source>
        <dbReference type="EMBL" id="KAG2590138.1"/>
    </source>
</evidence>
<dbReference type="EMBL" id="CM029046">
    <property type="protein sequence ID" value="KAG2590138.1"/>
    <property type="molecule type" value="Genomic_DNA"/>
</dbReference>
<feature type="compositionally biased region" description="Basic and acidic residues" evidence="3">
    <location>
        <begin position="146"/>
        <end position="161"/>
    </location>
</feature>
<dbReference type="InterPro" id="IPR036812">
    <property type="entry name" value="NAD(P)_OxRdtase_dom_sf"/>
</dbReference>
<name>A0A8T0RZD1_PANVG</name>
<dbReference type="GO" id="GO:0016491">
    <property type="term" value="F:oxidoreductase activity"/>
    <property type="evidence" value="ECO:0007669"/>
    <property type="project" value="UniProtKB-KW"/>
</dbReference>
<dbReference type="InterPro" id="IPR050791">
    <property type="entry name" value="Aldo-Keto_reductase"/>
</dbReference>
<feature type="domain" description="NADP-dependent oxidoreductase" evidence="4">
    <location>
        <begin position="276"/>
        <end position="408"/>
    </location>
</feature>
<dbReference type="Proteomes" id="UP000823388">
    <property type="component" value="Chromosome 5N"/>
</dbReference>
<reference evidence="5" key="1">
    <citation type="submission" date="2020-05" db="EMBL/GenBank/DDBJ databases">
        <title>WGS assembly of Panicum virgatum.</title>
        <authorList>
            <person name="Lovell J.T."/>
            <person name="Jenkins J."/>
            <person name="Shu S."/>
            <person name="Juenger T.E."/>
            <person name="Schmutz J."/>
        </authorList>
    </citation>
    <scope>NUCLEOTIDE SEQUENCE</scope>
    <source>
        <strain evidence="5">AP13</strain>
    </source>
</reference>
<dbReference type="AlphaFoldDB" id="A0A8T0RZD1"/>
<keyword evidence="6" id="KW-1185">Reference proteome</keyword>
<dbReference type="Pfam" id="PF00248">
    <property type="entry name" value="Aldo_ket_red"/>
    <property type="match status" value="1"/>
</dbReference>
<evidence type="ECO:0000313" key="6">
    <source>
        <dbReference type="Proteomes" id="UP000823388"/>
    </source>
</evidence>
<accession>A0A8T0RZD1</accession>
<gene>
    <name evidence="5" type="ORF">PVAP13_5NG284000</name>
</gene>
<evidence type="ECO:0000259" key="4">
    <source>
        <dbReference type="Pfam" id="PF00248"/>
    </source>
</evidence>